<evidence type="ECO:0000256" key="2">
    <source>
        <dbReference type="ARBA" id="ARBA00022645"/>
    </source>
</evidence>
<dbReference type="PANTHER" id="PTHR30237:SF2">
    <property type="entry name" value="MUREIN TETRAPEPTIDE CARBOXYPEPTIDASE"/>
    <property type="match status" value="1"/>
</dbReference>
<dbReference type="RefSeq" id="WP_394828734.1">
    <property type="nucleotide sequence ID" value="NZ_CP089984.1"/>
</dbReference>
<organism evidence="8 9">
    <name type="scientific">Pendulispora albinea</name>
    <dbReference type="NCBI Taxonomy" id="2741071"/>
    <lineage>
        <taxon>Bacteria</taxon>
        <taxon>Pseudomonadati</taxon>
        <taxon>Myxococcota</taxon>
        <taxon>Myxococcia</taxon>
        <taxon>Myxococcales</taxon>
        <taxon>Sorangiineae</taxon>
        <taxon>Pendulisporaceae</taxon>
        <taxon>Pendulispora</taxon>
    </lineage>
</organism>
<dbReference type="InterPro" id="IPR003507">
    <property type="entry name" value="S66_fam"/>
</dbReference>
<dbReference type="InterPro" id="IPR027461">
    <property type="entry name" value="Carboxypeptidase_A_C_sf"/>
</dbReference>
<gene>
    <name evidence="8" type="ORF">LZC94_17960</name>
</gene>
<evidence type="ECO:0000259" key="6">
    <source>
        <dbReference type="Pfam" id="PF02016"/>
    </source>
</evidence>
<dbReference type="Pfam" id="PF02016">
    <property type="entry name" value="Peptidase_S66"/>
    <property type="match status" value="1"/>
</dbReference>
<sequence length="296" mass="31283">MRFTLPAPVLRGDLIAVAAPSSGFDPAEFERGYQWLAERYRIRSSPTIFARRGYLAGDDARRRDELGAALADPEVKAIIMARGGYGAMRIVDGLPWDAFAAHPKWLVGFSDITTFHVEAMKRGIASLHAPHVTALGRMDGDALGAYEAALAHPGKELRFASLQARVPGDASGVLVGGNLALLQALAASGRLALPSGCILALEDVTEAPYRIDRLLTSLRLGGHLARAAGIVLGEFVDCPTGPDGVTPMDAIENCVRDLGVPVYAGAPFGHGAINTPFVLGVRAVLRAGELVTQLVE</sequence>
<accession>A0ABZ2M9B7</accession>
<feature type="domain" description="LD-carboxypeptidase C-terminal" evidence="7">
    <location>
        <begin position="171"/>
        <end position="285"/>
    </location>
</feature>
<protein>
    <submittedName>
        <fullName evidence="8">LD-carboxypeptidase</fullName>
    </submittedName>
</protein>
<dbReference type="SUPFAM" id="SSF141986">
    <property type="entry name" value="LD-carboxypeptidase A C-terminal domain-like"/>
    <property type="match status" value="1"/>
</dbReference>
<dbReference type="EMBL" id="CP089984">
    <property type="protein sequence ID" value="WXB19111.1"/>
    <property type="molecule type" value="Genomic_DNA"/>
</dbReference>
<evidence type="ECO:0000256" key="3">
    <source>
        <dbReference type="ARBA" id="ARBA00022670"/>
    </source>
</evidence>
<comment type="similarity">
    <text evidence="1">Belongs to the peptidase S66 family.</text>
</comment>
<dbReference type="PIRSF" id="PIRSF028757">
    <property type="entry name" value="LD-carboxypeptidase"/>
    <property type="match status" value="1"/>
</dbReference>
<evidence type="ECO:0000256" key="5">
    <source>
        <dbReference type="ARBA" id="ARBA00022825"/>
    </source>
</evidence>
<evidence type="ECO:0000259" key="7">
    <source>
        <dbReference type="Pfam" id="PF17676"/>
    </source>
</evidence>
<keyword evidence="3" id="KW-0645">Protease</keyword>
<dbReference type="InterPro" id="IPR040921">
    <property type="entry name" value="Peptidase_S66C"/>
</dbReference>
<dbReference type="Proteomes" id="UP001370348">
    <property type="component" value="Chromosome"/>
</dbReference>
<dbReference type="CDD" id="cd07025">
    <property type="entry name" value="Peptidase_S66"/>
    <property type="match status" value="1"/>
</dbReference>
<dbReference type="PANTHER" id="PTHR30237">
    <property type="entry name" value="MURAMOYLTETRAPEPTIDE CARBOXYPEPTIDASE"/>
    <property type="match status" value="1"/>
</dbReference>
<evidence type="ECO:0000256" key="4">
    <source>
        <dbReference type="ARBA" id="ARBA00022801"/>
    </source>
</evidence>
<keyword evidence="2" id="KW-0121">Carboxypeptidase</keyword>
<dbReference type="InterPro" id="IPR029062">
    <property type="entry name" value="Class_I_gatase-like"/>
</dbReference>
<dbReference type="SUPFAM" id="SSF52317">
    <property type="entry name" value="Class I glutamine amidotransferase-like"/>
    <property type="match status" value="1"/>
</dbReference>
<reference evidence="8 9" key="1">
    <citation type="submission" date="2021-12" db="EMBL/GenBank/DDBJ databases">
        <title>Discovery of the Pendulisporaceae a myxobacterial family with distinct sporulation behavior and unique specialized metabolism.</title>
        <authorList>
            <person name="Garcia R."/>
            <person name="Popoff A."/>
            <person name="Bader C.D."/>
            <person name="Loehr J."/>
            <person name="Walesch S."/>
            <person name="Walt C."/>
            <person name="Boldt J."/>
            <person name="Bunk B."/>
            <person name="Haeckl F.J.F.P.J."/>
            <person name="Gunesch A.P."/>
            <person name="Birkelbach J."/>
            <person name="Nuebel U."/>
            <person name="Pietschmann T."/>
            <person name="Bach T."/>
            <person name="Mueller R."/>
        </authorList>
    </citation>
    <scope>NUCLEOTIDE SEQUENCE [LARGE SCALE GENOMIC DNA]</scope>
    <source>
        <strain evidence="8 9">MSr11954</strain>
    </source>
</reference>
<name>A0ABZ2M9B7_9BACT</name>
<feature type="domain" description="LD-carboxypeptidase N-terminal" evidence="6">
    <location>
        <begin position="15"/>
        <end position="129"/>
    </location>
</feature>
<keyword evidence="5" id="KW-0720">Serine protease</keyword>
<keyword evidence="9" id="KW-1185">Reference proteome</keyword>
<dbReference type="InterPro" id="IPR027478">
    <property type="entry name" value="LdcA_N"/>
</dbReference>
<evidence type="ECO:0000313" key="9">
    <source>
        <dbReference type="Proteomes" id="UP001370348"/>
    </source>
</evidence>
<evidence type="ECO:0000313" key="8">
    <source>
        <dbReference type="EMBL" id="WXB19111.1"/>
    </source>
</evidence>
<evidence type="ECO:0000256" key="1">
    <source>
        <dbReference type="ARBA" id="ARBA00010233"/>
    </source>
</evidence>
<dbReference type="Pfam" id="PF17676">
    <property type="entry name" value="Peptidase_S66C"/>
    <property type="match status" value="1"/>
</dbReference>
<proteinExistence type="inferred from homology"/>
<keyword evidence="4" id="KW-0378">Hydrolase</keyword>
<dbReference type="Gene3D" id="3.50.30.60">
    <property type="entry name" value="LD-carboxypeptidase A C-terminal domain-like"/>
    <property type="match status" value="1"/>
</dbReference>
<dbReference type="Gene3D" id="3.40.50.10740">
    <property type="entry name" value="Class I glutamine amidotransferase-like"/>
    <property type="match status" value="1"/>
</dbReference>
<dbReference type="InterPro" id="IPR040449">
    <property type="entry name" value="Peptidase_S66_N"/>
</dbReference>